<dbReference type="InterPro" id="IPR027417">
    <property type="entry name" value="P-loop_NTPase"/>
</dbReference>
<evidence type="ECO:0000313" key="2">
    <source>
        <dbReference type="EMBL" id="TCT09040.1"/>
    </source>
</evidence>
<protein>
    <submittedName>
        <fullName evidence="2">ATPase family protein associated with various cellular activities (AAA)</fullName>
    </submittedName>
</protein>
<dbReference type="PANTHER" id="PTHR43718:SF2">
    <property type="entry name" value="LON PROTEASE HOMOLOG, MITOCHONDRIAL"/>
    <property type="match status" value="1"/>
</dbReference>
<gene>
    <name evidence="2" type="ORF">EDC26_104200</name>
</gene>
<dbReference type="GO" id="GO:0006515">
    <property type="term" value="P:protein quality control for misfolded or incompletely synthesized proteins"/>
    <property type="evidence" value="ECO:0007669"/>
    <property type="project" value="TreeGrafter"/>
</dbReference>
<dbReference type="AlphaFoldDB" id="A0A4R3M6U4"/>
<dbReference type="GO" id="GO:0004252">
    <property type="term" value="F:serine-type endopeptidase activity"/>
    <property type="evidence" value="ECO:0007669"/>
    <property type="project" value="InterPro"/>
</dbReference>
<dbReference type="SUPFAM" id="SSF52540">
    <property type="entry name" value="P-loop containing nucleoside triphosphate hydrolases"/>
    <property type="match status" value="1"/>
</dbReference>
<dbReference type="GO" id="GO:0016887">
    <property type="term" value="F:ATP hydrolysis activity"/>
    <property type="evidence" value="ECO:0007669"/>
    <property type="project" value="InterPro"/>
</dbReference>
<dbReference type="InterPro" id="IPR003593">
    <property type="entry name" value="AAA+_ATPase"/>
</dbReference>
<accession>A0A4R3M6U4</accession>
<reference evidence="2 3" key="1">
    <citation type="submission" date="2019-03" db="EMBL/GenBank/DDBJ databases">
        <title>Genomic Encyclopedia of Type Strains, Phase IV (KMG-IV): sequencing the most valuable type-strain genomes for metagenomic binning, comparative biology and taxonomic classification.</title>
        <authorList>
            <person name="Goeker M."/>
        </authorList>
    </citation>
    <scope>NUCLEOTIDE SEQUENCE [LARGE SCALE GENOMIC DNA]</scope>
    <source>
        <strain evidence="2 3">DSM 24591</strain>
    </source>
</reference>
<dbReference type="PANTHER" id="PTHR43718">
    <property type="entry name" value="LON PROTEASE"/>
    <property type="match status" value="1"/>
</dbReference>
<dbReference type="EMBL" id="SMAJ01000004">
    <property type="protein sequence ID" value="TCT09040.1"/>
    <property type="molecule type" value="Genomic_DNA"/>
</dbReference>
<evidence type="ECO:0000259" key="1">
    <source>
        <dbReference type="SMART" id="SM00382"/>
    </source>
</evidence>
<dbReference type="InterPro" id="IPR003959">
    <property type="entry name" value="ATPase_AAA_core"/>
</dbReference>
<dbReference type="Gene3D" id="3.40.50.300">
    <property type="entry name" value="P-loop containing nucleotide triphosphate hydrolases"/>
    <property type="match status" value="1"/>
</dbReference>
<comment type="caution">
    <text evidence="2">The sequence shown here is derived from an EMBL/GenBank/DDBJ whole genome shotgun (WGS) entry which is preliminary data.</text>
</comment>
<feature type="domain" description="AAA+ ATPase" evidence="1">
    <location>
        <begin position="371"/>
        <end position="521"/>
    </location>
</feature>
<dbReference type="GO" id="GO:0004176">
    <property type="term" value="F:ATP-dependent peptidase activity"/>
    <property type="evidence" value="ECO:0007669"/>
    <property type="project" value="InterPro"/>
</dbReference>
<proteinExistence type="predicted"/>
<dbReference type="InterPro" id="IPR027065">
    <property type="entry name" value="Lon_Prtase"/>
</dbReference>
<evidence type="ECO:0000313" key="3">
    <source>
        <dbReference type="Proteomes" id="UP000295525"/>
    </source>
</evidence>
<dbReference type="GO" id="GO:0005524">
    <property type="term" value="F:ATP binding"/>
    <property type="evidence" value="ECO:0007669"/>
    <property type="project" value="InterPro"/>
</dbReference>
<organism evidence="2 3">
    <name type="scientific">Paralcaligenes ureilyticus</name>
    <dbReference type="NCBI Taxonomy" id="627131"/>
    <lineage>
        <taxon>Bacteria</taxon>
        <taxon>Pseudomonadati</taxon>
        <taxon>Pseudomonadota</taxon>
        <taxon>Betaproteobacteria</taxon>
        <taxon>Burkholderiales</taxon>
        <taxon>Alcaligenaceae</taxon>
        <taxon>Paralcaligenes</taxon>
    </lineage>
</organism>
<sequence>MNHDEFTAHLAQFLDAETSARILGEDAPAANPPDAPLKNFFGDDFLTLLYRSQEPCAPPLREVKRSLMVLADLHEARHVRAAAAVTLGRFVQDRFPNGHGVAGSSQPHEWFHLARQLNSVVGALALANVLLARRDKKIEFNLEEDPLPRLVEPDRPASRLFSGVGQEVAHAWYLGARVTLRHVQRGFSGWGPEAFGCALACVVNYLTFLPSPRMSESTSPVAQRREALAWMKPLWNRLIQAASPHARDPEAYRMALIEQQLAVYVRLDDLEQNRVPPSTKPVPAHSVQPGQDQVVIVRGVIPNSSERGESEYLKQYEVLRKPVAFTMFPALAKLYSLRATLTDEFPWADEAISVVMSDLIARRRHGVVRLGMAPVLLVGPPGTGKTRFAQRLSDSLGTPNTVINLAGATDTKVLKGVTRGWASNRASRMVEFIQQTKVANPFFILDEVDKAHAAYGNGGDPQEALLDLLEPGNARRYQDIYLMAECDLSHCLYIATSNSISALAAPLLSRLRPVFFPAPGPEHAEVIVKGLLEDLERSWNLPAGTLTVTPRQLALLRGLAPREMRRALLDVFGRDADEVLYTLH</sequence>
<keyword evidence="3" id="KW-1185">Reference proteome</keyword>
<name>A0A4R3M6U4_9BURK</name>
<dbReference type="SMART" id="SM00382">
    <property type="entry name" value="AAA"/>
    <property type="match status" value="1"/>
</dbReference>
<dbReference type="Pfam" id="PF00004">
    <property type="entry name" value="AAA"/>
    <property type="match status" value="1"/>
</dbReference>
<dbReference type="Proteomes" id="UP000295525">
    <property type="component" value="Unassembled WGS sequence"/>
</dbReference>